<evidence type="ECO:0000313" key="2">
    <source>
        <dbReference type="EMBL" id="KRK34346.1"/>
    </source>
</evidence>
<dbReference type="RefSeq" id="WP_020090372.1">
    <property type="nucleotide sequence ID" value="NZ_AZCZ01000049.1"/>
</dbReference>
<dbReference type="AlphaFoldDB" id="A0A0R1GSC2"/>
<dbReference type="Gene3D" id="3.40.630.30">
    <property type="match status" value="1"/>
</dbReference>
<dbReference type="eggNOG" id="COG2153">
    <property type="taxonomic scope" value="Bacteria"/>
</dbReference>
<evidence type="ECO:0000259" key="1">
    <source>
        <dbReference type="PROSITE" id="PS51186"/>
    </source>
</evidence>
<comment type="caution">
    <text evidence="2">The sequence shown here is derived from an EMBL/GenBank/DDBJ whole genome shotgun (WGS) entry which is preliminary data.</text>
</comment>
<dbReference type="Proteomes" id="UP000051176">
    <property type="component" value="Unassembled WGS sequence"/>
</dbReference>
<dbReference type="InterPro" id="IPR000182">
    <property type="entry name" value="GNAT_dom"/>
</dbReference>
<dbReference type="CDD" id="cd04301">
    <property type="entry name" value="NAT_SF"/>
    <property type="match status" value="1"/>
</dbReference>
<dbReference type="EMBL" id="AZCZ01000049">
    <property type="protein sequence ID" value="KRK34346.1"/>
    <property type="molecule type" value="Genomic_DNA"/>
</dbReference>
<protein>
    <submittedName>
        <fullName evidence="2">Acetyltransferase</fullName>
    </submittedName>
</protein>
<dbReference type="Pfam" id="PF13673">
    <property type="entry name" value="Acetyltransf_10"/>
    <property type="match status" value="1"/>
</dbReference>
<gene>
    <name evidence="2" type="ORF">FD07_GL001751</name>
</gene>
<evidence type="ECO:0000313" key="3">
    <source>
        <dbReference type="Proteomes" id="UP000051176"/>
    </source>
</evidence>
<organism evidence="2 3">
    <name type="scientific">Levilactobacillus parabrevis ATCC 53295</name>
    <dbReference type="NCBI Taxonomy" id="1267003"/>
    <lineage>
        <taxon>Bacteria</taxon>
        <taxon>Bacillati</taxon>
        <taxon>Bacillota</taxon>
        <taxon>Bacilli</taxon>
        <taxon>Lactobacillales</taxon>
        <taxon>Lactobacillaceae</taxon>
        <taxon>Levilactobacillus</taxon>
    </lineage>
</organism>
<dbReference type="SUPFAM" id="SSF55729">
    <property type="entry name" value="Acyl-CoA N-acyltransferases (Nat)"/>
    <property type="match status" value="1"/>
</dbReference>
<dbReference type="STRING" id="357278.IV61_GL001969"/>
<proteinExistence type="predicted"/>
<accession>A0A0R1GSC2</accession>
<dbReference type="InterPro" id="IPR016181">
    <property type="entry name" value="Acyl_CoA_acyltransferase"/>
</dbReference>
<dbReference type="PROSITE" id="PS51186">
    <property type="entry name" value="GNAT"/>
    <property type="match status" value="1"/>
</dbReference>
<feature type="domain" description="N-acetyltransferase" evidence="1">
    <location>
        <begin position="7"/>
        <end position="146"/>
    </location>
</feature>
<name>A0A0R1GSC2_9LACO</name>
<sequence>MIKWRISAFDDLSSEELYKVAYERIRTFVVAQNRPYQEIDAIDPVACHVLGFQGDRLVAYARIFRENGHTTFGRVLTIPEVRGQGVGRQLMGQIEAEIQRHYAGESISIEAQIDKRGFYEKFGYHALGAVFDFNGSPHIRMDKAALRMAE</sequence>
<keyword evidence="2" id="KW-0808">Transferase</keyword>
<reference evidence="2 3" key="1">
    <citation type="journal article" date="2015" name="Genome Announc.">
        <title>Expanding the biotechnology potential of lactobacilli through comparative genomics of 213 strains and associated genera.</title>
        <authorList>
            <person name="Sun Z."/>
            <person name="Harris H.M."/>
            <person name="McCann A."/>
            <person name="Guo C."/>
            <person name="Argimon S."/>
            <person name="Zhang W."/>
            <person name="Yang X."/>
            <person name="Jeffery I.B."/>
            <person name="Cooney J.C."/>
            <person name="Kagawa T.F."/>
            <person name="Liu W."/>
            <person name="Song Y."/>
            <person name="Salvetti E."/>
            <person name="Wrobel A."/>
            <person name="Rasinkangas P."/>
            <person name="Parkhill J."/>
            <person name="Rea M.C."/>
            <person name="O'Sullivan O."/>
            <person name="Ritari J."/>
            <person name="Douillard F.P."/>
            <person name="Paul Ross R."/>
            <person name="Yang R."/>
            <person name="Briner A.E."/>
            <person name="Felis G.E."/>
            <person name="de Vos W.M."/>
            <person name="Barrangou R."/>
            <person name="Klaenhammer T.R."/>
            <person name="Caufield P.W."/>
            <person name="Cui Y."/>
            <person name="Zhang H."/>
            <person name="O'Toole P.W."/>
        </authorList>
    </citation>
    <scope>NUCLEOTIDE SEQUENCE [LARGE SCALE GENOMIC DNA]</scope>
    <source>
        <strain evidence="2 3">ATCC 53295</strain>
    </source>
</reference>
<dbReference type="GO" id="GO:0016747">
    <property type="term" value="F:acyltransferase activity, transferring groups other than amino-acyl groups"/>
    <property type="evidence" value="ECO:0007669"/>
    <property type="project" value="InterPro"/>
</dbReference>
<dbReference type="PATRIC" id="fig|1267003.4.peg.1845"/>
<keyword evidence="3" id="KW-1185">Reference proteome</keyword>